<keyword evidence="3" id="KW-1185">Reference proteome</keyword>
<dbReference type="AlphaFoldDB" id="A0A7J5D6A8"/>
<evidence type="ECO:0000259" key="1">
    <source>
        <dbReference type="Pfam" id="PF22599"/>
    </source>
</evidence>
<dbReference type="Gene3D" id="3.30.1360.200">
    <property type="match status" value="1"/>
</dbReference>
<evidence type="ECO:0000313" key="2">
    <source>
        <dbReference type="EMBL" id="KAB1980230.1"/>
    </source>
</evidence>
<evidence type="ECO:0000313" key="3">
    <source>
        <dbReference type="Proteomes" id="UP000442990"/>
    </source>
</evidence>
<dbReference type="EMBL" id="WBKG01000038">
    <property type="protein sequence ID" value="KAB1980230.1"/>
    <property type="molecule type" value="Genomic_DNA"/>
</dbReference>
<sequence length="239" mass="24696">MNDSTENPLHETLLHDALHTHVRKSGDAAGPYLVGLADGALQVARRRQRLARAGIGIAAAAVVGTAWTAVANGAPRHEHVVQPAVGGTGNTEEVALMSILPVVSSTEHACAHGSGGYTVPAGASHPTFCIRTDGARGMTDIRVASAKAGRSSVDGAWNVEVSLDSADRARFAALTGSLATAPFPRNEFAVVIDGKLWDTPAVTSSITGGRLEIVGGSVRDLTSATAHDLARRLDTGREK</sequence>
<dbReference type="InterPro" id="IPR054384">
    <property type="entry name" value="SecDF_P1_head"/>
</dbReference>
<name>A0A7J5D6A8_9ACTN</name>
<dbReference type="Pfam" id="PF22599">
    <property type="entry name" value="SecDF_P1_head"/>
    <property type="match status" value="1"/>
</dbReference>
<proteinExistence type="predicted"/>
<comment type="caution">
    <text evidence="2">The sequence shown here is derived from an EMBL/GenBank/DDBJ whole genome shotgun (WGS) entry which is preliminary data.</text>
</comment>
<dbReference type="Proteomes" id="UP000442990">
    <property type="component" value="Unassembled WGS sequence"/>
</dbReference>
<feature type="domain" description="SecDF P1 head subdomain" evidence="1">
    <location>
        <begin position="138"/>
        <end position="236"/>
    </location>
</feature>
<dbReference type="RefSeq" id="WP_151473357.1">
    <property type="nucleotide sequence ID" value="NZ_WBKG01000038.1"/>
</dbReference>
<organism evidence="2 3">
    <name type="scientific">Streptomyces triticiradicis</name>
    <dbReference type="NCBI Taxonomy" id="2651189"/>
    <lineage>
        <taxon>Bacteria</taxon>
        <taxon>Bacillati</taxon>
        <taxon>Actinomycetota</taxon>
        <taxon>Actinomycetes</taxon>
        <taxon>Kitasatosporales</taxon>
        <taxon>Streptomycetaceae</taxon>
        <taxon>Streptomyces</taxon>
    </lineage>
</organism>
<accession>A0A7J5D6A8</accession>
<reference evidence="2 3" key="1">
    <citation type="submission" date="2019-09" db="EMBL/GenBank/DDBJ databases">
        <title>Isolation and identification of active actinomycetes.</title>
        <authorList>
            <person name="Yu Z."/>
            <person name="Han C."/>
            <person name="Yu B."/>
        </authorList>
    </citation>
    <scope>NUCLEOTIDE SEQUENCE [LARGE SCALE GENOMIC DNA]</scope>
    <source>
        <strain evidence="2 3">NEAU-H2</strain>
    </source>
</reference>
<protein>
    <recommendedName>
        <fullName evidence="1">SecDF P1 head subdomain domain-containing protein</fullName>
    </recommendedName>
</protein>
<gene>
    <name evidence="2" type="ORF">F8144_34385</name>
</gene>